<evidence type="ECO:0000256" key="9">
    <source>
        <dbReference type="ARBA" id="ARBA00022839"/>
    </source>
</evidence>
<evidence type="ECO:0000313" key="21">
    <source>
        <dbReference type="EMBL" id="CAG5102132.1"/>
    </source>
</evidence>
<sequence length="725" mass="82589">MSTFGGLIEEIPGISVDRFDGENLKSSLFFLSHCHTDHMQGLIYQTDFVKKLLAQNQYLYCSPISKKILEYKLHRFGPEADFIKTIDGVSPIIVEYNVENKTEYLKVTSISAGHCPGSVMFLFEIKKISVLYTGDFRFDSKDLSKFKPLHDFVDGKMIPKKFDNIYLDTTFFNPNNDFFPSRQDCVREICKVASDWISKDNNNIVILECSAHYGPEYLFIELSNALKLRIHVKDKVYKSYTFFPELSKCVTDDPNATPIHACMEKNFRRFYVLQCRPKVKDESIITIIPSVWRWRYKDVKKNICEWEAINKRFYTCYSCHSSFSELKNFIEYFKPSKLYPCVVPINANFDDFKNTLNEILINSEEATNNFTGFNMKPLKFKPLDDAKKKTFKNFWINKSTYDAAERSHYERLYKVASRKILECNDSKKIITTKVQDFVPGNLPTKSSSKKSKENKNKADKKNKYLKNAENDVATDKKEVLNQESRVSGCSEDPARGSLANEVAKAREHIKKGLQCLNNISDDSTVPTQDLMGRLTLLEKDNRELHSTVKKLNKHIVDLEAAIKKLEVTVNGKGSAPEPHLAVCPAKPASAAAAAADDDDDLDLFGADSEGEDAEAAKIREERLAAYAAKKSKKPAVIAKSSIVLDVKPWDDETDMKEMEALVRKISCDGLLWGAAKLVPLAYKIHKLQISCVVEDDKVSVDWLTEEIEKHEDFVQSVDIAAFNKI</sequence>
<keyword evidence="9" id="KW-0269">Exonuclease</keyword>
<dbReference type="GO" id="GO:0000723">
    <property type="term" value="P:telomere maintenance"/>
    <property type="evidence" value="ECO:0007669"/>
    <property type="project" value="TreeGrafter"/>
</dbReference>
<dbReference type="InterPro" id="IPR014717">
    <property type="entry name" value="Transl_elong_EF1B/ribsomal_bS6"/>
</dbReference>
<dbReference type="InterPro" id="IPR018940">
    <property type="entry name" value="EF-1_beta_acid_region_euk"/>
</dbReference>
<reference evidence="21" key="1">
    <citation type="submission" date="2021-04" db="EMBL/GenBank/DDBJ databases">
        <authorList>
            <person name="Chebbi M.A.C M."/>
        </authorList>
    </citation>
    <scope>NUCLEOTIDE SEQUENCE</scope>
</reference>
<dbReference type="SUPFAM" id="SSF54984">
    <property type="entry name" value="eEF-1beta-like"/>
    <property type="match status" value="1"/>
</dbReference>
<evidence type="ECO:0000256" key="11">
    <source>
        <dbReference type="ARBA" id="ARBA00023172"/>
    </source>
</evidence>
<keyword evidence="13" id="KW-0539">Nucleus</keyword>
<evidence type="ECO:0000256" key="12">
    <source>
        <dbReference type="ARBA" id="ARBA00023204"/>
    </source>
</evidence>
<keyword evidence="10 16" id="KW-0648">Protein biosynthesis</keyword>
<feature type="domain" description="Translation elongation factor EF1B beta/delta subunit guanine nucleotide exchange" evidence="19">
    <location>
        <begin position="639"/>
        <end position="725"/>
    </location>
</feature>
<comment type="similarity">
    <text evidence="3">Belongs to the DNA repair metallo-beta-lactamase (DRMBL) family.</text>
</comment>
<dbReference type="CDD" id="cd00292">
    <property type="entry name" value="EF1B"/>
    <property type="match status" value="1"/>
</dbReference>
<dbReference type="FunFam" id="3.30.70.60:FF:000001">
    <property type="entry name" value="Elongation factor 1-beta 1 like"/>
    <property type="match status" value="1"/>
</dbReference>
<keyword evidence="7 16" id="KW-0251">Elongation factor</keyword>
<comment type="subcellular location">
    <subcellularLocation>
        <location evidence="1">Nucleus</location>
    </subcellularLocation>
</comment>
<dbReference type="SMART" id="SM01182">
    <property type="entry name" value="EF-1_beta_acid"/>
    <property type="match status" value="1"/>
</dbReference>
<evidence type="ECO:0000259" key="20">
    <source>
        <dbReference type="SMART" id="SM01182"/>
    </source>
</evidence>
<keyword evidence="8" id="KW-0378">Hydrolase</keyword>
<dbReference type="Pfam" id="PF10587">
    <property type="entry name" value="EF-1_beta_acid"/>
    <property type="match status" value="1"/>
</dbReference>
<protein>
    <recommendedName>
        <fullName evidence="14">Protein artemis</fullName>
    </recommendedName>
    <alternativeName>
        <fullName evidence="15">DNA cross-link repair 1C protein</fullName>
    </alternativeName>
</protein>
<feature type="coiled-coil region" evidence="17">
    <location>
        <begin position="534"/>
        <end position="568"/>
    </location>
</feature>
<dbReference type="OrthoDB" id="262529at2759"/>
<dbReference type="Pfam" id="PF00736">
    <property type="entry name" value="EF1_GNE"/>
    <property type="match status" value="1"/>
</dbReference>
<dbReference type="InterPro" id="IPR036866">
    <property type="entry name" value="RibonucZ/Hydroxyglut_hydro"/>
</dbReference>
<comment type="caution">
    <text evidence="21">The sequence shown here is derived from an EMBL/GenBank/DDBJ whole genome shotgun (WGS) entry which is preliminary data.</text>
</comment>
<dbReference type="AlphaFoldDB" id="A0A8J2HPY2"/>
<keyword evidence="11" id="KW-0233">DNA recombination</keyword>
<evidence type="ECO:0000256" key="2">
    <source>
        <dbReference type="ARBA" id="ARBA00007411"/>
    </source>
</evidence>
<evidence type="ECO:0000256" key="13">
    <source>
        <dbReference type="ARBA" id="ARBA00023242"/>
    </source>
</evidence>
<name>A0A8J2HPY2_COTCN</name>
<proteinExistence type="inferred from homology"/>
<dbReference type="GO" id="GO:0035312">
    <property type="term" value="F:5'-3' DNA exonuclease activity"/>
    <property type="evidence" value="ECO:0007669"/>
    <property type="project" value="TreeGrafter"/>
</dbReference>
<dbReference type="GO" id="GO:0006310">
    <property type="term" value="P:DNA recombination"/>
    <property type="evidence" value="ECO:0007669"/>
    <property type="project" value="UniProtKB-KW"/>
</dbReference>
<dbReference type="InterPro" id="IPR001326">
    <property type="entry name" value="Transl_elong_EF1B_B/D_CS"/>
</dbReference>
<dbReference type="Gene3D" id="3.60.15.10">
    <property type="entry name" value="Ribonuclease Z/Hydroxyacylglutathione hydrolase-like"/>
    <property type="match status" value="1"/>
</dbReference>
<evidence type="ECO:0000259" key="19">
    <source>
        <dbReference type="SMART" id="SM00888"/>
    </source>
</evidence>
<evidence type="ECO:0000256" key="8">
    <source>
        <dbReference type="ARBA" id="ARBA00022801"/>
    </source>
</evidence>
<keyword evidence="17" id="KW-0175">Coiled coil</keyword>
<dbReference type="Pfam" id="PF07522">
    <property type="entry name" value="DRMBL"/>
    <property type="match status" value="1"/>
</dbReference>
<dbReference type="GO" id="GO:0036297">
    <property type="term" value="P:interstrand cross-link repair"/>
    <property type="evidence" value="ECO:0007669"/>
    <property type="project" value="TreeGrafter"/>
</dbReference>
<keyword evidence="4" id="KW-0540">Nuclease</keyword>
<dbReference type="SUPFAM" id="SSF56281">
    <property type="entry name" value="Metallo-hydrolase/oxidoreductase"/>
    <property type="match status" value="1"/>
</dbReference>
<dbReference type="PANTHER" id="PTHR23240:SF8">
    <property type="entry name" value="PROTEIN ARTEMIS"/>
    <property type="match status" value="1"/>
</dbReference>
<keyword evidence="6" id="KW-0227">DNA damage</keyword>
<dbReference type="GO" id="GO:0004519">
    <property type="term" value="F:endonuclease activity"/>
    <property type="evidence" value="ECO:0007669"/>
    <property type="project" value="UniProtKB-KW"/>
</dbReference>
<feature type="compositionally biased region" description="Basic and acidic residues" evidence="18">
    <location>
        <begin position="450"/>
        <end position="472"/>
    </location>
</feature>
<dbReference type="InterPro" id="IPR011084">
    <property type="entry name" value="DRMBL"/>
</dbReference>
<dbReference type="Proteomes" id="UP000786811">
    <property type="component" value="Unassembled WGS sequence"/>
</dbReference>
<dbReference type="PANTHER" id="PTHR23240">
    <property type="entry name" value="DNA CROSS-LINK REPAIR PROTEIN PSO2/SNM1-RELATED"/>
    <property type="match status" value="1"/>
</dbReference>
<dbReference type="Gene3D" id="3.40.50.12650">
    <property type="match status" value="1"/>
</dbReference>
<evidence type="ECO:0000256" key="17">
    <source>
        <dbReference type="SAM" id="Coils"/>
    </source>
</evidence>
<evidence type="ECO:0000256" key="3">
    <source>
        <dbReference type="ARBA" id="ARBA00010304"/>
    </source>
</evidence>
<gene>
    <name evidence="21" type="ORF">HICCMSTLAB_LOCUS10862</name>
</gene>
<dbReference type="PROSITE" id="PS00824">
    <property type="entry name" value="EF1BD_1"/>
    <property type="match status" value="1"/>
</dbReference>
<evidence type="ECO:0000256" key="5">
    <source>
        <dbReference type="ARBA" id="ARBA00022759"/>
    </source>
</evidence>
<dbReference type="GO" id="GO:0003746">
    <property type="term" value="F:translation elongation factor activity"/>
    <property type="evidence" value="ECO:0007669"/>
    <property type="project" value="UniProtKB-KW"/>
</dbReference>
<dbReference type="Gene3D" id="3.30.70.60">
    <property type="match status" value="1"/>
</dbReference>
<evidence type="ECO:0000256" key="10">
    <source>
        <dbReference type="ARBA" id="ARBA00022917"/>
    </source>
</evidence>
<dbReference type="InterPro" id="IPR036219">
    <property type="entry name" value="eEF-1beta-like_sf"/>
</dbReference>
<dbReference type="PROSITE" id="PS00825">
    <property type="entry name" value="EF1BD_2"/>
    <property type="match status" value="1"/>
</dbReference>
<evidence type="ECO:0000256" key="14">
    <source>
        <dbReference type="ARBA" id="ARBA00039759"/>
    </source>
</evidence>
<evidence type="ECO:0000256" key="4">
    <source>
        <dbReference type="ARBA" id="ARBA00022722"/>
    </source>
</evidence>
<evidence type="ECO:0000256" key="18">
    <source>
        <dbReference type="SAM" id="MobiDB-lite"/>
    </source>
</evidence>
<dbReference type="GO" id="GO:0005634">
    <property type="term" value="C:nucleus"/>
    <property type="evidence" value="ECO:0007669"/>
    <property type="project" value="UniProtKB-SubCell"/>
</dbReference>
<keyword evidence="22" id="KW-1185">Reference proteome</keyword>
<organism evidence="21 22">
    <name type="scientific">Cotesia congregata</name>
    <name type="common">Parasitoid wasp</name>
    <name type="synonym">Apanteles congregatus</name>
    <dbReference type="NCBI Taxonomy" id="51543"/>
    <lineage>
        <taxon>Eukaryota</taxon>
        <taxon>Metazoa</taxon>
        <taxon>Ecdysozoa</taxon>
        <taxon>Arthropoda</taxon>
        <taxon>Hexapoda</taxon>
        <taxon>Insecta</taxon>
        <taxon>Pterygota</taxon>
        <taxon>Neoptera</taxon>
        <taxon>Endopterygota</taxon>
        <taxon>Hymenoptera</taxon>
        <taxon>Apocrita</taxon>
        <taxon>Ichneumonoidea</taxon>
        <taxon>Braconidae</taxon>
        <taxon>Microgastrinae</taxon>
        <taxon>Cotesia</taxon>
    </lineage>
</organism>
<keyword evidence="12" id="KW-0234">DNA repair</keyword>
<comment type="similarity">
    <text evidence="2 16">Belongs to the EF-1-beta/EF-1-delta family.</text>
</comment>
<feature type="region of interest" description="Disordered" evidence="18">
    <location>
        <begin position="440"/>
        <end position="472"/>
    </location>
</feature>
<dbReference type="GO" id="GO:0006303">
    <property type="term" value="P:double-strand break repair via nonhomologous end joining"/>
    <property type="evidence" value="ECO:0007669"/>
    <property type="project" value="TreeGrafter"/>
</dbReference>
<accession>A0A8J2HPY2</accession>
<evidence type="ECO:0000256" key="6">
    <source>
        <dbReference type="ARBA" id="ARBA00022763"/>
    </source>
</evidence>
<keyword evidence="5" id="KW-0255">Endonuclease</keyword>
<dbReference type="SMART" id="SM00888">
    <property type="entry name" value="EF1_GNE"/>
    <property type="match status" value="1"/>
</dbReference>
<evidence type="ECO:0000256" key="16">
    <source>
        <dbReference type="RuleBase" id="RU003791"/>
    </source>
</evidence>
<feature type="domain" description="Elongation factor 1 beta central acidic region eukaryote" evidence="20">
    <location>
        <begin position="603"/>
        <end position="630"/>
    </location>
</feature>
<dbReference type="GO" id="GO:0003684">
    <property type="term" value="F:damaged DNA binding"/>
    <property type="evidence" value="ECO:0007669"/>
    <property type="project" value="TreeGrafter"/>
</dbReference>
<evidence type="ECO:0000256" key="15">
    <source>
        <dbReference type="ARBA" id="ARBA00042677"/>
    </source>
</evidence>
<dbReference type="EMBL" id="CAJNRD030001123">
    <property type="protein sequence ID" value="CAG5102132.1"/>
    <property type="molecule type" value="Genomic_DNA"/>
</dbReference>
<evidence type="ECO:0000313" key="22">
    <source>
        <dbReference type="Proteomes" id="UP000786811"/>
    </source>
</evidence>
<evidence type="ECO:0000256" key="1">
    <source>
        <dbReference type="ARBA" id="ARBA00004123"/>
    </source>
</evidence>
<dbReference type="InterPro" id="IPR014038">
    <property type="entry name" value="EF1B_bsu/dsu_GNE"/>
</dbReference>
<evidence type="ECO:0000256" key="7">
    <source>
        <dbReference type="ARBA" id="ARBA00022768"/>
    </source>
</evidence>